<comment type="similarity">
    <text evidence="1 2">Belongs to the BCP1 family.</text>
</comment>
<dbReference type="GO" id="GO:0005634">
    <property type="term" value="C:nucleus"/>
    <property type="evidence" value="ECO:0007669"/>
    <property type="project" value="TreeGrafter"/>
</dbReference>
<sequence length="292" mass="33016">MCGRNMAMSKRQKRLGEDEESDGSNESQNEDTDSEQDELVDTEVNVDFEARTPDDSDFHGIKRLLQQLFLKARVNLSDLTNLILERNFVASVIKQCDDDVDDDDDEAMQEDEDGVFGVMSVVNVTESRQRECVQQIVTLLRDQCRASASGLAAKFDEYFTEDGYQIGLVISERFVNIPPRIALPLYDALARDVEAAKAAGKKYDFTHLLVICKQYKVSENDEGGAVFANAEEELFEEEAELQFEYNVTPETGTAVGGDWKEEDEEMKQIRKVLVIPTTKWARIMDKLKGALQ</sequence>
<organism evidence="4">
    <name type="scientific">Rhipicephalus appendiculatus</name>
    <name type="common">Brown ear tick</name>
    <dbReference type="NCBI Taxonomy" id="34631"/>
    <lineage>
        <taxon>Eukaryota</taxon>
        <taxon>Metazoa</taxon>
        <taxon>Ecdysozoa</taxon>
        <taxon>Arthropoda</taxon>
        <taxon>Chelicerata</taxon>
        <taxon>Arachnida</taxon>
        <taxon>Acari</taxon>
        <taxon>Parasitiformes</taxon>
        <taxon>Ixodida</taxon>
        <taxon>Ixodoidea</taxon>
        <taxon>Ixodidae</taxon>
        <taxon>Rhipicephalinae</taxon>
        <taxon>Rhipicephalus</taxon>
        <taxon>Rhipicephalus</taxon>
    </lineage>
</organism>
<feature type="region of interest" description="Disordered" evidence="3">
    <location>
        <begin position="1"/>
        <end position="39"/>
    </location>
</feature>
<accession>A0A131YJJ5</accession>
<dbReference type="Pfam" id="PF13862">
    <property type="entry name" value="BCCIP"/>
    <property type="match status" value="1"/>
</dbReference>
<dbReference type="PANTHER" id="PTHR13261:SF0">
    <property type="entry name" value="BRCA2 AND CDKN1A-INTERACTING PROTEIN"/>
    <property type="match status" value="1"/>
</dbReference>
<dbReference type="AlphaFoldDB" id="A0A131YJJ5"/>
<dbReference type="EMBL" id="GEDV01010321">
    <property type="protein sequence ID" value="JAP78236.1"/>
    <property type="molecule type" value="Transcribed_RNA"/>
</dbReference>
<evidence type="ECO:0000256" key="3">
    <source>
        <dbReference type="SAM" id="MobiDB-lite"/>
    </source>
</evidence>
<proteinExistence type="inferred from homology"/>
<dbReference type="PIRSF" id="PIRSF028983">
    <property type="entry name" value="BCP1"/>
    <property type="match status" value="1"/>
</dbReference>
<protein>
    <recommendedName>
        <fullName evidence="2">Protein BCCIP homolog</fullName>
    </recommendedName>
</protein>
<evidence type="ECO:0000256" key="1">
    <source>
        <dbReference type="ARBA" id="ARBA00006781"/>
    </source>
</evidence>
<evidence type="ECO:0000313" key="4">
    <source>
        <dbReference type="EMBL" id="JAP78236.1"/>
    </source>
</evidence>
<dbReference type="PANTHER" id="PTHR13261">
    <property type="entry name" value="BRCA2 AND CDKN1A INTERACTING PROTEIN"/>
    <property type="match status" value="1"/>
</dbReference>
<dbReference type="InterPro" id="IPR025602">
    <property type="entry name" value="BCP1_family"/>
</dbReference>
<reference evidence="4" key="1">
    <citation type="journal article" date="2016" name="Ticks Tick Borne Dis.">
        <title>De novo assembly and annotation of the salivary gland transcriptome of Rhipicephalus appendiculatus male and female ticks during blood feeding.</title>
        <authorList>
            <person name="de Castro M.H."/>
            <person name="de Klerk D."/>
            <person name="Pienaar R."/>
            <person name="Latif A.A."/>
            <person name="Rees D.J."/>
            <person name="Mans B.J."/>
        </authorList>
    </citation>
    <scope>NUCLEOTIDE SEQUENCE</scope>
    <source>
        <tissue evidence="4">Salivary glands</tissue>
    </source>
</reference>
<feature type="compositionally biased region" description="Acidic residues" evidence="3">
    <location>
        <begin position="17"/>
        <end position="39"/>
    </location>
</feature>
<name>A0A131YJJ5_RHIAP</name>
<evidence type="ECO:0000256" key="2">
    <source>
        <dbReference type="PIRNR" id="PIRNR028983"/>
    </source>
</evidence>